<dbReference type="SUPFAM" id="SSF54975">
    <property type="entry name" value="Acylphosphatase/BLUF domain-like"/>
    <property type="match status" value="1"/>
</dbReference>
<evidence type="ECO:0000256" key="3">
    <source>
        <dbReference type="ARBA" id="ARBA00015991"/>
    </source>
</evidence>
<evidence type="ECO:0000313" key="8">
    <source>
        <dbReference type="EMBL" id="MBC5639647.1"/>
    </source>
</evidence>
<keyword evidence="5" id="KW-0378">Hydrolase</keyword>
<proteinExistence type="inferred from homology"/>
<evidence type="ECO:0000256" key="2">
    <source>
        <dbReference type="ARBA" id="ARBA00012150"/>
    </source>
</evidence>
<dbReference type="InterPro" id="IPR036046">
    <property type="entry name" value="Acylphosphatase-like_dom_sf"/>
</dbReference>
<dbReference type="EMBL" id="JACOOQ010000005">
    <property type="protein sequence ID" value="MBC5639647.1"/>
    <property type="molecule type" value="Genomic_DNA"/>
</dbReference>
<dbReference type="InterPro" id="IPR020456">
    <property type="entry name" value="Acylphosphatase"/>
</dbReference>
<sequence>MVRYYIICEGRVQGVGFRYFCQMNAAELNLTGYAHNLNNGMVEIEVQGSEEKINIFIHNIKKGNFFIRVNNLSQKKIDLHPSEKKFSIR</sequence>
<protein>
    <recommendedName>
        <fullName evidence="3 5">acylphosphatase</fullName>
        <ecNumber evidence="2 5">3.6.1.7</ecNumber>
    </recommendedName>
</protein>
<feature type="active site" evidence="5">
    <location>
        <position position="18"/>
    </location>
</feature>
<gene>
    <name evidence="8" type="ORF">H8R92_04215</name>
</gene>
<evidence type="ECO:0000259" key="7">
    <source>
        <dbReference type="PROSITE" id="PS51160"/>
    </source>
</evidence>
<comment type="caution">
    <text evidence="8">The sequence shown here is derived from an EMBL/GenBank/DDBJ whole genome shotgun (WGS) entry which is preliminary data.</text>
</comment>
<organism evidence="8 9">
    <name type="scientific">Clostridium lentum</name>
    <dbReference type="NCBI Taxonomy" id="2763037"/>
    <lineage>
        <taxon>Bacteria</taxon>
        <taxon>Bacillati</taxon>
        <taxon>Bacillota</taxon>
        <taxon>Clostridia</taxon>
        <taxon>Eubacteriales</taxon>
        <taxon>Clostridiaceae</taxon>
        <taxon>Clostridium</taxon>
    </lineage>
</organism>
<dbReference type="EC" id="3.6.1.7" evidence="2 5"/>
<reference evidence="8" key="1">
    <citation type="submission" date="2020-08" db="EMBL/GenBank/DDBJ databases">
        <title>Genome public.</title>
        <authorList>
            <person name="Liu C."/>
            <person name="Sun Q."/>
        </authorList>
    </citation>
    <scope>NUCLEOTIDE SEQUENCE</scope>
    <source>
        <strain evidence="8">NSJ-42</strain>
    </source>
</reference>
<dbReference type="InterPro" id="IPR001792">
    <property type="entry name" value="Acylphosphatase-like_dom"/>
</dbReference>
<evidence type="ECO:0000256" key="4">
    <source>
        <dbReference type="ARBA" id="ARBA00047645"/>
    </source>
</evidence>
<name>A0A8I0A7M2_9CLOT</name>
<comment type="similarity">
    <text evidence="1 6">Belongs to the acylphosphatase family.</text>
</comment>
<feature type="domain" description="Acylphosphatase-like" evidence="7">
    <location>
        <begin position="3"/>
        <end position="89"/>
    </location>
</feature>
<dbReference type="PROSITE" id="PS51160">
    <property type="entry name" value="ACYLPHOSPHATASE_3"/>
    <property type="match status" value="1"/>
</dbReference>
<evidence type="ECO:0000256" key="6">
    <source>
        <dbReference type="RuleBase" id="RU004168"/>
    </source>
</evidence>
<dbReference type="PANTHER" id="PTHR47268:SF4">
    <property type="entry name" value="ACYLPHOSPHATASE"/>
    <property type="match status" value="1"/>
</dbReference>
<dbReference type="GO" id="GO:0003998">
    <property type="term" value="F:acylphosphatase activity"/>
    <property type="evidence" value="ECO:0007669"/>
    <property type="project" value="UniProtKB-EC"/>
</dbReference>
<dbReference type="AlphaFoldDB" id="A0A8I0A7M2"/>
<keyword evidence="9" id="KW-1185">Reference proteome</keyword>
<dbReference type="PANTHER" id="PTHR47268">
    <property type="entry name" value="ACYLPHOSPHATASE"/>
    <property type="match status" value="1"/>
</dbReference>
<dbReference type="Gene3D" id="3.30.70.100">
    <property type="match status" value="1"/>
</dbReference>
<evidence type="ECO:0000256" key="5">
    <source>
        <dbReference type="PROSITE-ProRule" id="PRU00520"/>
    </source>
</evidence>
<dbReference type="RefSeq" id="WP_022211077.1">
    <property type="nucleotide sequence ID" value="NZ_JACOOQ010000005.1"/>
</dbReference>
<dbReference type="Proteomes" id="UP000662088">
    <property type="component" value="Unassembled WGS sequence"/>
</dbReference>
<comment type="catalytic activity">
    <reaction evidence="4 5">
        <text>an acyl phosphate + H2O = a carboxylate + phosphate + H(+)</text>
        <dbReference type="Rhea" id="RHEA:14965"/>
        <dbReference type="ChEBI" id="CHEBI:15377"/>
        <dbReference type="ChEBI" id="CHEBI:15378"/>
        <dbReference type="ChEBI" id="CHEBI:29067"/>
        <dbReference type="ChEBI" id="CHEBI:43474"/>
        <dbReference type="ChEBI" id="CHEBI:59918"/>
        <dbReference type="EC" id="3.6.1.7"/>
    </reaction>
</comment>
<evidence type="ECO:0000313" key="9">
    <source>
        <dbReference type="Proteomes" id="UP000662088"/>
    </source>
</evidence>
<evidence type="ECO:0000256" key="1">
    <source>
        <dbReference type="ARBA" id="ARBA00005614"/>
    </source>
</evidence>
<feature type="active site" evidence="5">
    <location>
        <position position="36"/>
    </location>
</feature>
<accession>A0A8I0A7M2</accession>
<dbReference type="Pfam" id="PF00708">
    <property type="entry name" value="Acylphosphatase"/>
    <property type="match status" value="1"/>
</dbReference>